<dbReference type="Gene3D" id="2.60.40.2030">
    <property type="match status" value="1"/>
</dbReference>
<dbReference type="InterPro" id="IPR003644">
    <property type="entry name" value="Calx_beta"/>
</dbReference>
<evidence type="ECO:0000256" key="3">
    <source>
        <dbReference type="ARBA" id="ARBA00022837"/>
    </source>
</evidence>
<evidence type="ECO:0000256" key="4">
    <source>
        <dbReference type="SAM" id="SignalP"/>
    </source>
</evidence>
<evidence type="ECO:0000259" key="5">
    <source>
        <dbReference type="SMART" id="SM00237"/>
    </source>
</evidence>
<reference evidence="6 7" key="1">
    <citation type="submission" date="2022-10" db="EMBL/GenBank/DDBJ databases">
        <title>Luteolibacter flavescens strain MCCC 1K03193, whole genome shotgun sequencing project.</title>
        <authorList>
            <person name="Zhao G."/>
            <person name="Shen L."/>
        </authorList>
    </citation>
    <scope>NUCLEOTIDE SEQUENCE [LARGE SCALE GENOMIC DNA]</scope>
    <source>
        <strain evidence="6 7">MCCC 1K03193</strain>
    </source>
</reference>
<protein>
    <submittedName>
        <fullName evidence="6">Ig-like domain-containing protein</fullName>
    </submittedName>
</protein>
<dbReference type="Pfam" id="PF17957">
    <property type="entry name" value="Big_7"/>
    <property type="match status" value="1"/>
</dbReference>
<gene>
    <name evidence="6" type="ORF">OKA04_22725</name>
</gene>
<feature type="chain" id="PRO_5046979712" evidence="4">
    <location>
        <begin position="20"/>
        <end position="1439"/>
    </location>
</feature>
<name>A0ABT3FWH3_9BACT</name>
<dbReference type="InterPro" id="IPR038081">
    <property type="entry name" value="CalX-like_sf"/>
</dbReference>
<comment type="caution">
    <text evidence="6">The sequence shown here is derived from an EMBL/GenBank/DDBJ whole genome shotgun (WGS) entry which is preliminary data.</text>
</comment>
<dbReference type="InterPro" id="IPR029052">
    <property type="entry name" value="Metallo-depent_PP-like"/>
</dbReference>
<feature type="domain" description="Calx-beta" evidence="5">
    <location>
        <begin position="1187"/>
        <end position="1285"/>
    </location>
</feature>
<dbReference type="InterPro" id="IPR013783">
    <property type="entry name" value="Ig-like_fold"/>
</dbReference>
<evidence type="ECO:0000256" key="1">
    <source>
        <dbReference type="ARBA" id="ARBA00022729"/>
    </source>
</evidence>
<dbReference type="InterPro" id="IPR051918">
    <property type="entry name" value="STPP_CPPED1"/>
</dbReference>
<dbReference type="Proteomes" id="UP001207930">
    <property type="component" value="Unassembled WGS sequence"/>
</dbReference>
<dbReference type="SUPFAM" id="SSF141072">
    <property type="entry name" value="CalX-like"/>
    <property type="match status" value="1"/>
</dbReference>
<dbReference type="PANTHER" id="PTHR43143">
    <property type="entry name" value="METALLOPHOSPHOESTERASE, CALCINEURIN SUPERFAMILY"/>
    <property type="match status" value="1"/>
</dbReference>
<dbReference type="EMBL" id="JAPDDS010000019">
    <property type="protein sequence ID" value="MCW1887569.1"/>
    <property type="molecule type" value="Genomic_DNA"/>
</dbReference>
<evidence type="ECO:0000313" key="6">
    <source>
        <dbReference type="EMBL" id="MCW1887569.1"/>
    </source>
</evidence>
<dbReference type="Pfam" id="PF00149">
    <property type="entry name" value="Metallophos"/>
    <property type="match status" value="1"/>
</dbReference>
<dbReference type="Gene3D" id="2.60.40.10">
    <property type="entry name" value="Immunoglobulins"/>
    <property type="match status" value="1"/>
</dbReference>
<evidence type="ECO:0000256" key="2">
    <source>
        <dbReference type="ARBA" id="ARBA00022737"/>
    </source>
</evidence>
<keyword evidence="3" id="KW-0106">Calcium</keyword>
<dbReference type="Pfam" id="PF03160">
    <property type="entry name" value="Calx-beta"/>
    <property type="match status" value="1"/>
</dbReference>
<keyword evidence="1 4" id="KW-0732">Signal</keyword>
<dbReference type="InterPro" id="IPR004843">
    <property type="entry name" value="Calcineurin-like_PHP"/>
</dbReference>
<dbReference type="PROSITE" id="PS51257">
    <property type="entry name" value="PROKAR_LIPOPROTEIN"/>
    <property type="match status" value="1"/>
</dbReference>
<dbReference type="RefSeq" id="WP_264503524.1">
    <property type="nucleotide sequence ID" value="NZ_JAPDDS010000019.1"/>
</dbReference>
<evidence type="ECO:0000313" key="7">
    <source>
        <dbReference type="Proteomes" id="UP001207930"/>
    </source>
</evidence>
<proteinExistence type="predicted"/>
<keyword evidence="7" id="KW-1185">Reference proteome</keyword>
<keyword evidence="2" id="KW-0677">Repeat</keyword>
<accession>A0ABT3FWH3</accession>
<dbReference type="Gene3D" id="3.60.21.10">
    <property type="match status" value="1"/>
</dbReference>
<sequence length="1439" mass="150024">MKPGLIISLSASLSCASFAVEVGSLRVTQLANNNNIIDSANPGVSIVKAPGSTAGGNFLGTSNRGDYTMDFGRGRDMENGILLSSIAQLTRNDSATGGPAPGEFFATSSFGFEEDTGKYWIAIHAALHGDNIEANHDVSYAYLPYDIYPGGFATNDVNNGPLTRFIGTQGLQLGVNLTDPAETNGQYHLDLAPMVANASQSGVLLVTGAKNEDNFALSRANADGSFHIFCHDNAANGSSYENDGVGFAYLPAASVGAGRLVALGRVNGDATTDVASGNFTVTKGSTGRWYLSIPGHTADSGTLIVSPEGGVNYNVDNIVSAGWDAGNQRWIIESRDLGAAPQVPDLQDMQTPTDDVFSFAFFSATVANSAPTIAASTPADEAIKVAPDSSLTTTVADADGEPLTVTYHARRVSAVDPTGSFSVVALPDTQFYSENTGGQRAALFSAQTDWIVAEKDARNIGFVLHLGDITQHGDRPDTALEQWTNASNAMYRLENPATTGSPDGVPYILAVGNHDQTPIGDADGTTTNFNTYFGVHPETGINHFADKSWYGGTSVPHSADNNYTLFTAGGIDFIVISLEFDLTPDEADLEWADALLKAHPARRGIVITHHMVNTGNPARFSVLGAAIYEALKDNPNLILMHGGHIAGEGRRTDTFEGRAVHSLLADYQSRSNGGDAWLRIMKFIPALNRVEVSTYSPVLDVFETDEDSQFSLDVNLKGGMGPFTPIGSVTVQPGTASLALPDLEPGTRYEWYATVSDGTTTASTPVRSFITSGVPFPPTVEVTSPANGSTMEEPGSFTFEASASDIDGSITKVEYFSGTTKLGEATTAPYSFTWQDVPAGSHTILAKATDDEGNTSFSAPVAVQVIAQPVVPDVSTVSTGRFNAGWTLIAGSPAPLAFTSPGSNVGDLVLRVNGSPVKFLSNAIITANWENAGNSGVDSIDNVALPYSDGSGNAWVNVSDNSNPNAADANPTLTEESAGTAVACLPYAAGWTGASITADGALLGGNLPAGTTVRRVGDGLYTISGLPTTGNLLAFPNGNGGTDGDNVLSVRKDGSQWIVDVRDNSSDSQNGSFSFLHIPADTPGVLSGMIRANGNLVPLNGRLSDMGATVTKTNDYFEITFGDGTEIRSASAAIFLTGDSTSSGAAGDNIHSYSSSGNSFRIFSQDLPQLDGTFQAVDLRFLVVPFNLAPFKPVTTAVSVTASDAEGHEFGGDTGIAFTVTRSGAADAPLTVHYATSGSATDGADYTSLPGTIEIPAGQLTATINTDVLVDDVVEGTENIIVTLLPNAAYTLGEPGNATATIHDRPLQSYLHDKGLSSPDGDDDGDGISNLLEYFHGTHNAAAANLGSLRAVAAGDAGGTFTASFPRSKSATDVTANVEWSTDLQTWHRSGESNGTQTADIALRVVSAAEEDPETVEATLTISEGPVPASIYLRLVVTP</sequence>
<feature type="signal peptide" evidence="4">
    <location>
        <begin position="1"/>
        <end position="19"/>
    </location>
</feature>
<organism evidence="6 7">
    <name type="scientific">Luteolibacter flavescens</name>
    <dbReference type="NCBI Taxonomy" id="1859460"/>
    <lineage>
        <taxon>Bacteria</taxon>
        <taxon>Pseudomonadati</taxon>
        <taxon>Verrucomicrobiota</taxon>
        <taxon>Verrucomicrobiia</taxon>
        <taxon>Verrucomicrobiales</taxon>
        <taxon>Verrucomicrobiaceae</taxon>
        <taxon>Luteolibacter</taxon>
    </lineage>
</organism>
<dbReference type="SMART" id="SM00237">
    <property type="entry name" value="Calx_beta"/>
    <property type="match status" value="1"/>
</dbReference>
<dbReference type="SUPFAM" id="SSF56300">
    <property type="entry name" value="Metallo-dependent phosphatases"/>
    <property type="match status" value="1"/>
</dbReference>
<dbReference type="PANTHER" id="PTHR43143:SF5">
    <property type="entry name" value="SECRETED PROTEIN"/>
    <property type="match status" value="1"/>
</dbReference>